<evidence type="ECO:0008006" key="2">
    <source>
        <dbReference type="Google" id="ProtNLM"/>
    </source>
</evidence>
<dbReference type="SUPFAM" id="SSF55856">
    <property type="entry name" value="Cytochrome b5-like heme/steroid binding domain"/>
    <property type="match status" value="1"/>
</dbReference>
<reference evidence="1" key="1">
    <citation type="journal article" date="2014" name="Front. Microbiol.">
        <title>High frequency of phylogenetically diverse reductive dehalogenase-homologous genes in deep subseafloor sedimentary metagenomes.</title>
        <authorList>
            <person name="Kawai M."/>
            <person name="Futagami T."/>
            <person name="Toyoda A."/>
            <person name="Takaki Y."/>
            <person name="Nishi S."/>
            <person name="Hori S."/>
            <person name="Arai W."/>
            <person name="Tsubouchi T."/>
            <person name="Morono Y."/>
            <person name="Uchiyama I."/>
            <person name="Ito T."/>
            <person name="Fujiyama A."/>
            <person name="Inagaki F."/>
            <person name="Takami H."/>
        </authorList>
    </citation>
    <scope>NUCLEOTIDE SEQUENCE</scope>
    <source>
        <strain evidence="1">Expedition CK06-06</strain>
    </source>
</reference>
<dbReference type="Gene3D" id="3.90.660.10">
    <property type="match status" value="1"/>
</dbReference>
<protein>
    <recommendedName>
        <fullName evidence="2">Amine oxidase domain-containing protein</fullName>
    </recommendedName>
</protein>
<organism evidence="1">
    <name type="scientific">marine sediment metagenome</name>
    <dbReference type="NCBI Taxonomy" id="412755"/>
    <lineage>
        <taxon>unclassified sequences</taxon>
        <taxon>metagenomes</taxon>
        <taxon>ecological metagenomes</taxon>
    </lineage>
</organism>
<proteinExistence type="predicted"/>
<feature type="non-terminal residue" evidence="1">
    <location>
        <position position="232"/>
    </location>
</feature>
<sequence>MVSNLEKQYSCERIIFAVPKKNLFQIDGLKNLHPLFESVRPLTLNRIYAKFKDLNWFGDSNIHSDLPIQQINIVNKKRGIIMISYSTNGNAFDFLNAEMHSDKEYNLLWGEISGYLMRILKRKRIPDPIWIKQNYWCHGTHHWNPNYDSDIVRKLMLKPIEEKNIHFIGSAYSRVQGWTDGAIESAKDLFLFLVGNGKMRRDNKYFSIAEISKHNKRGDGWIVLFKNVYDIT</sequence>
<comment type="caution">
    <text evidence="1">The sequence shown here is derived from an EMBL/GenBank/DDBJ whole genome shotgun (WGS) entry which is preliminary data.</text>
</comment>
<evidence type="ECO:0000313" key="1">
    <source>
        <dbReference type="EMBL" id="GAG58881.1"/>
    </source>
</evidence>
<dbReference type="InterPro" id="IPR036400">
    <property type="entry name" value="Cyt_B5-like_heme/steroid_sf"/>
</dbReference>
<accession>X1AFL2</accession>
<gene>
    <name evidence="1" type="ORF">S01H4_17064</name>
</gene>
<dbReference type="AlphaFoldDB" id="X1AFL2"/>
<name>X1AFL2_9ZZZZ</name>
<dbReference type="Gene3D" id="3.50.50.60">
    <property type="entry name" value="FAD/NAD(P)-binding domain"/>
    <property type="match status" value="1"/>
</dbReference>
<dbReference type="InterPro" id="IPR036188">
    <property type="entry name" value="FAD/NAD-bd_sf"/>
</dbReference>
<dbReference type="EMBL" id="BART01007504">
    <property type="protein sequence ID" value="GAG58881.1"/>
    <property type="molecule type" value="Genomic_DNA"/>
</dbReference>
<dbReference type="Gene3D" id="3.10.120.10">
    <property type="entry name" value="Cytochrome b5-like heme/steroid binding domain"/>
    <property type="match status" value="1"/>
</dbReference>